<organism evidence="6 7">
    <name type="scientific">Suid betaherpesvirus 2</name>
    <dbReference type="NCBI Taxonomy" id="1608255"/>
    <lineage>
        <taxon>Viruses</taxon>
        <taxon>Duplodnaviria</taxon>
        <taxon>Heunggongvirae</taxon>
        <taxon>Peploviricota</taxon>
        <taxon>Herviviricetes</taxon>
        <taxon>Herpesvirales</taxon>
        <taxon>Orthoherpesviridae</taxon>
        <taxon>Betaherpesvirinae</taxon>
        <taxon>Roseolovirus</taxon>
        <taxon>Roseolovirus suidbeta2</taxon>
    </lineage>
</organism>
<dbReference type="Pfam" id="PF03064">
    <property type="entry name" value="U79_P34"/>
    <property type="match status" value="1"/>
</dbReference>
<evidence type="ECO:0000256" key="5">
    <source>
        <dbReference type="SAM" id="Phobius"/>
    </source>
</evidence>
<dbReference type="InterPro" id="IPR004138">
    <property type="entry name" value="U79_P34"/>
</dbReference>
<keyword evidence="3" id="KW-1048">Host nucleus</keyword>
<sequence>MLPIHRVYLNFCNPVRVYHQVVNRVQDTKKFDFDSLTVMEFRGQSGELENYENGCLFILTNTHDGDSGHGSVTLDIFTEKKFKTMTIRGNLVLNKNLLSVAERVEEEPFDRLMTIACDPPKLSISFITMSKLHDKDKFLDKKERHGRKDEERKKAIKTKREKKEDDEGMWSKICLFIYISLNMAVILFVLQAAPEKKSVEHTKSDITTMNPM</sequence>
<comment type="subcellular location">
    <subcellularLocation>
        <location evidence="1">Host nucleus</location>
    </subcellularLocation>
</comment>
<evidence type="ECO:0000313" key="6">
    <source>
        <dbReference type="EMBL" id="AGT99270.1"/>
    </source>
</evidence>
<dbReference type="EMBL" id="KF017583">
    <property type="protein sequence ID" value="AGT99270.1"/>
    <property type="molecule type" value="Genomic_DNA"/>
</dbReference>
<gene>
    <name evidence="6" type="primary">U79</name>
</gene>
<dbReference type="RefSeq" id="YP_008493015.1">
    <property type="nucleotide sequence ID" value="NC_022233.1"/>
</dbReference>
<keyword evidence="5" id="KW-0472">Membrane</keyword>
<dbReference type="GO" id="GO:0042025">
    <property type="term" value="C:host cell nucleus"/>
    <property type="evidence" value="ECO:0007669"/>
    <property type="project" value="UniProtKB-SubCell"/>
</dbReference>
<evidence type="ECO:0000256" key="4">
    <source>
        <dbReference type="SAM" id="MobiDB-lite"/>
    </source>
</evidence>
<dbReference type="GeneID" id="16747465"/>
<keyword evidence="5" id="KW-0812">Transmembrane</keyword>
<dbReference type="KEGG" id="vg:16747465"/>
<evidence type="ECO:0000256" key="2">
    <source>
        <dbReference type="ARBA" id="ARBA00006651"/>
    </source>
</evidence>
<feature type="region of interest" description="Disordered" evidence="4">
    <location>
        <begin position="139"/>
        <end position="161"/>
    </location>
</feature>
<feature type="transmembrane region" description="Helical" evidence="5">
    <location>
        <begin position="169"/>
        <end position="190"/>
    </location>
</feature>
<evidence type="ECO:0000313" key="7">
    <source>
        <dbReference type="Proteomes" id="UP000243849"/>
    </source>
</evidence>
<feature type="compositionally biased region" description="Basic and acidic residues" evidence="4">
    <location>
        <begin position="139"/>
        <end position="153"/>
    </location>
</feature>
<protein>
    <submittedName>
        <fullName evidence="6">Protein U79</fullName>
    </submittedName>
</protein>
<reference evidence="6 7" key="1">
    <citation type="submission" date="2013-05" db="EMBL/GenBank/DDBJ databases">
        <title>Genome organization and molecular characterization of porcine cytomegalovirus.</title>
        <authorList>
            <person name="Gu W."/>
            <person name="Zhou L."/>
            <person name="Ge X."/>
            <person name="Guo X."/>
            <person name="Yang H."/>
        </authorList>
    </citation>
    <scope>NUCLEOTIDE SEQUENCE [LARGE SCALE GENOMIC DNA]</scope>
    <source>
        <strain evidence="6 7">BJ09</strain>
    </source>
</reference>
<name>U3GQ41_9BETA</name>
<keyword evidence="5" id="KW-1133">Transmembrane helix</keyword>
<comment type="similarity">
    <text evidence="2">Belongs to the herpesviridae U79/UL112 family.</text>
</comment>
<evidence type="ECO:0000256" key="1">
    <source>
        <dbReference type="ARBA" id="ARBA00004147"/>
    </source>
</evidence>
<accession>U3GQ41</accession>
<evidence type="ECO:0000256" key="3">
    <source>
        <dbReference type="ARBA" id="ARBA00022562"/>
    </source>
</evidence>
<keyword evidence="7" id="KW-1185">Reference proteome</keyword>
<proteinExistence type="inferred from homology"/>
<dbReference type="Proteomes" id="UP000243849">
    <property type="component" value="Segment"/>
</dbReference>